<feature type="compositionally biased region" description="Polar residues" evidence="1">
    <location>
        <begin position="114"/>
        <end position="123"/>
    </location>
</feature>
<evidence type="ECO:0000256" key="1">
    <source>
        <dbReference type="SAM" id="MobiDB-lite"/>
    </source>
</evidence>
<accession>A0A5C2RXN2</accession>
<feature type="compositionally biased region" description="Basic and acidic residues" evidence="1">
    <location>
        <begin position="320"/>
        <end position="344"/>
    </location>
</feature>
<feature type="compositionally biased region" description="Polar residues" evidence="1">
    <location>
        <begin position="691"/>
        <end position="727"/>
    </location>
</feature>
<dbReference type="STRING" id="1328759.A0A5C2RXN2"/>
<name>A0A5C2RXN2_9APHY</name>
<organism evidence="3 4">
    <name type="scientific">Lentinus tigrinus ALCF2SS1-6</name>
    <dbReference type="NCBI Taxonomy" id="1328759"/>
    <lineage>
        <taxon>Eukaryota</taxon>
        <taxon>Fungi</taxon>
        <taxon>Dikarya</taxon>
        <taxon>Basidiomycota</taxon>
        <taxon>Agaricomycotina</taxon>
        <taxon>Agaricomycetes</taxon>
        <taxon>Polyporales</taxon>
        <taxon>Polyporaceae</taxon>
        <taxon>Lentinus</taxon>
    </lineage>
</organism>
<dbReference type="Pfam" id="PF16589">
    <property type="entry name" value="BRCT_2"/>
    <property type="match status" value="1"/>
</dbReference>
<feature type="domain" description="BRCT" evidence="2">
    <location>
        <begin position="380"/>
        <end position="452"/>
    </location>
</feature>
<feature type="region of interest" description="Disordered" evidence="1">
    <location>
        <begin position="472"/>
        <end position="602"/>
    </location>
</feature>
<dbReference type="EMBL" id="ML122292">
    <property type="protein sequence ID" value="RPD55825.1"/>
    <property type="molecule type" value="Genomic_DNA"/>
</dbReference>
<evidence type="ECO:0000259" key="2">
    <source>
        <dbReference type="PROSITE" id="PS50172"/>
    </source>
</evidence>
<dbReference type="InterPro" id="IPR036420">
    <property type="entry name" value="BRCT_dom_sf"/>
</dbReference>
<dbReference type="AlphaFoldDB" id="A0A5C2RXN2"/>
<keyword evidence="4" id="KW-1185">Reference proteome</keyword>
<dbReference type="OrthoDB" id="3267102at2759"/>
<proteinExistence type="predicted"/>
<feature type="region of interest" description="Disordered" evidence="1">
    <location>
        <begin position="685"/>
        <end position="727"/>
    </location>
</feature>
<dbReference type="PROSITE" id="PS50172">
    <property type="entry name" value="BRCT"/>
    <property type="match status" value="1"/>
</dbReference>
<feature type="compositionally biased region" description="Acidic residues" evidence="1">
    <location>
        <begin position="482"/>
        <end position="502"/>
    </location>
</feature>
<feature type="compositionally biased region" description="Polar residues" evidence="1">
    <location>
        <begin position="291"/>
        <end position="310"/>
    </location>
</feature>
<dbReference type="InterPro" id="IPR001357">
    <property type="entry name" value="BRCT_dom"/>
</dbReference>
<dbReference type="Proteomes" id="UP000313359">
    <property type="component" value="Unassembled WGS sequence"/>
</dbReference>
<gene>
    <name evidence="3" type="ORF">L227DRAFT_614957</name>
</gene>
<protein>
    <recommendedName>
        <fullName evidence="2">BRCT domain-containing protein</fullName>
    </recommendedName>
</protein>
<reference evidence="3" key="1">
    <citation type="journal article" date="2018" name="Genome Biol. Evol.">
        <title>Genomics and development of Lentinus tigrinus, a white-rot wood-decaying mushroom with dimorphic fruiting bodies.</title>
        <authorList>
            <person name="Wu B."/>
            <person name="Xu Z."/>
            <person name="Knudson A."/>
            <person name="Carlson A."/>
            <person name="Chen N."/>
            <person name="Kovaka S."/>
            <person name="LaButti K."/>
            <person name="Lipzen A."/>
            <person name="Pennachio C."/>
            <person name="Riley R."/>
            <person name="Schakwitz W."/>
            <person name="Umezawa K."/>
            <person name="Ohm R.A."/>
            <person name="Grigoriev I.V."/>
            <person name="Nagy L.G."/>
            <person name="Gibbons J."/>
            <person name="Hibbett D."/>
        </authorList>
    </citation>
    <scope>NUCLEOTIDE SEQUENCE [LARGE SCALE GENOMIC DNA]</scope>
    <source>
        <strain evidence="3">ALCF2SS1-6</strain>
    </source>
</reference>
<feature type="region of interest" description="Disordered" evidence="1">
    <location>
        <begin position="280"/>
        <end position="360"/>
    </location>
</feature>
<feature type="region of interest" description="Disordered" evidence="1">
    <location>
        <begin position="114"/>
        <end position="150"/>
    </location>
</feature>
<feature type="compositionally biased region" description="Low complexity" evidence="1">
    <location>
        <begin position="138"/>
        <end position="149"/>
    </location>
</feature>
<sequence>MENQLDPNHPPPTQGRIFVNTTQQPLRVFVEPSEVPNRTKLIRTLKTSGASTCEDVAEADIIVVAPETASSKELIEGWNEKVFLDVDWAYESIRRGRVYLEDENWGGFNVNTNAGASGSNATIHNPLPTPRETPSDSQPQQETVMQQQQAPHPELLQFVQAGSPVPVSQFPQQQQIPQQIPSGVPMQGIPQNYPIMVPATMIAQLMGITQQQGMPPGIGMAQIPQMPVNMLSAGQVIPPGFIPQAIPFIAQPGMFPQGGFPMVPQAQPFASQLMNAFPQPMDVESPVAGSSHHNSSSPDMQRRSSVTASYRGSPMDEDERLATPESEGRHHTSRPHAREDERNSSKRRRGDGCETPGGLGLFMKRPGEPYLFFVQVEIRNRAKIADPIKKHGGKLVPDINQADFVILGHPATTNFEEWLRQSAYYGKLPLKPQWVFDCLEEEEIVDVDDYVYEGLRVERKRGRRSKTGQRYIVTAVKSGSEGEGEGEEEEEEEAEESEDEDEHERRGLVKKKRKVENSVKQVKVKAEKRKAQDEKKEKKVKKERMKEEKGTKKKASHKIVQEEDATKSNDKTKPILKDKGKAPAKAMSKNQESVPRGPPSPPPPTIIVAHSTGKHFYTKEDCDYCDEYIPILLARDYTMSNSTIAEKLHAKMPHHSVASWMTHLSSTSRREKLAQLRRRAEIQHRKVAAQANGQPSTSHASRPPSTTSQQPLAVSTPTAGRLGTSDSVLVNPHKTMAEFFANGRADNLEDAAVWQVMAQEHPELDAQGWEDYWSKHNDSIATEVARLAGLQSSDVNGEGPKAEPE</sequence>
<evidence type="ECO:0000313" key="4">
    <source>
        <dbReference type="Proteomes" id="UP000313359"/>
    </source>
</evidence>
<dbReference type="SUPFAM" id="SSF52113">
    <property type="entry name" value="BRCT domain"/>
    <property type="match status" value="1"/>
</dbReference>
<feature type="compositionally biased region" description="Basic and acidic residues" evidence="1">
    <location>
        <begin position="559"/>
        <end position="581"/>
    </location>
</feature>
<evidence type="ECO:0000313" key="3">
    <source>
        <dbReference type="EMBL" id="RPD55825.1"/>
    </source>
</evidence>
<dbReference type="Gene3D" id="3.40.50.10190">
    <property type="entry name" value="BRCT domain"/>
    <property type="match status" value="1"/>
</dbReference>